<dbReference type="EMBL" id="CM039433">
    <property type="protein sequence ID" value="KAI4327137.1"/>
    <property type="molecule type" value="Genomic_DNA"/>
</dbReference>
<accession>A0ACB9MU18</accession>
<proteinExistence type="predicted"/>
<reference evidence="1 2" key="1">
    <citation type="journal article" date="2022" name="DNA Res.">
        <title>Chromosomal-level genome assembly of the orchid tree Bauhinia variegata (Leguminosae; Cercidoideae) supports the allotetraploid origin hypothesis of Bauhinia.</title>
        <authorList>
            <person name="Zhong Y."/>
            <person name="Chen Y."/>
            <person name="Zheng D."/>
            <person name="Pang J."/>
            <person name="Liu Y."/>
            <person name="Luo S."/>
            <person name="Meng S."/>
            <person name="Qian L."/>
            <person name="Wei D."/>
            <person name="Dai S."/>
            <person name="Zhou R."/>
        </authorList>
    </citation>
    <scope>NUCLEOTIDE SEQUENCE [LARGE SCALE GENOMIC DNA]</scope>
    <source>
        <strain evidence="1">BV-YZ2020</strain>
    </source>
</reference>
<name>A0ACB9MU18_BAUVA</name>
<sequence>MVICRLHLYSRGRQLCNMATECGKSFARRDRLREIEVKVQKWWEENDIFRAEPCAKPPEPGEKFFGNFPFPYMNGYLHLGHAFSISKLEFAAAYHRLRGANVLLPFAFHCTGMPIKASADKLAREIQEYGNPPVFPREAEEKADEQPETEDSSGGAPPDKFKGKKSKAASKSTGQVFQWDIMRSFGLSDSEIAEFQDPYKWLYYFPPLTVEDLKAFGLGCDWRRSFITTDMNPYFDSFVKWQMRKLKSMGKIVKDVRYTIYSIRDGQPCADHDRASGEGVQPQEYTIIKMEVLPPFPVKFGVLEGRKVFLAAATLRPETMYGQTNAWVLPDGKYGAFEINETDVFILAHRAALNLAYQNYSRISEKPNCLLELTGNDLIGLPLKSPLSFNEVIYALPMLSILMDKGTGIVTSVPSDAPDDYMALQDLKSKPAFRQKYGVKDEWVLPFDIVPIIRVPDLGDKCAEEVCLRKKIRSQNERDKLAEAKKETYLKGFTEGTMIVGEFTGKKVQEAKPLIRRKLLETVQAIIYSEPEKKVISRSNDECIVALTDQWYITYGEQEWKKLAEECTSSMNLYSDETRHGFEHTLNWLNQWACSRSFGLGTRIPWDEQYLVESLSDSTIYMAFYTVAHYLQNGDMYGSSESPIKPEQLTDEVWDYLFCGGQYPKSTDISSSILEKMKLEFEYWYPFDLRVSGKDLMQNHLTFCIYNHTAIFPKHHWPRGFRCNGHIMLNSEKMSKSTGNFRTLRQAIEEFSADATRFSLADAGDGVDDANFVFETANAAILRLTKEMAWYEDVLAAESSMRTGPPSTYADSVFANEINIAVQTTEQHYKNFMFREALKSGFYDLQAARDEYRFSCAVGGYNRELVWRFMDVQTRLIAPICPHYAEYIWRELLKKDGFVVKAGWPTADVPDLTLKNANKYLQDSIVLMRKLLQKQLLGSKRANKGAPVALTENKLTGLVYVNEQFDGWKAECLRILQSKFNDETRTFAPDAEILEALLKSSVGQSSDFKKIQKLCMPFLRFKKDEAIALGAQALDLRLPFGEIEVLQKNLELIKRQIGLEDVEVLSATNPDSMAKAGSLVSLLNQNPPSPGNPTAIFLTR</sequence>
<dbReference type="Proteomes" id="UP000828941">
    <property type="component" value="Chromosome 8"/>
</dbReference>
<keyword evidence="2" id="KW-1185">Reference proteome</keyword>
<gene>
    <name evidence="1" type="ORF">L6164_019635</name>
</gene>
<evidence type="ECO:0000313" key="2">
    <source>
        <dbReference type="Proteomes" id="UP000828941"/>
    </source>
</evidence>
<evidence type="ECO:0000313" key="1">
    <source>
        <dbReference type="EMBL" id="KAI4327137.1"/>
    </source>
</evidence>
<organism evidence="1 2">
    <name type="scientific">Bauhinia variegata</name>
    <name type="common">Purple orchid tree</name>
    <name type="synonym">Phanera variegata</name>
    <dbReference type="NCBI Taxonomy" id="167791"/>
    <lineage>
        <taxon>Eukaryota</taxon>
        <taxon>Viridiplantae</taxon>
        <taxon>Streptophyta</taxon>
        <taxon>Embryophyta</taxon>
        <taxon>Tracheophyta</taxon>
        <taxon>Spermatophyta</taxon>
        <taxon>Magnoliopsida</taxon>
        <taxon>eudicotyledons</taxon>
        <taxon>Gunneridae</taxon>
        <taxon>Pentapetalae</taxon>
        <taxon>rosids</taxon>
        <taxon>fabids</taxon>
        <taxon>Fabales</taxon>
        <taxon>Fabaceae</taxon>
        <taxon>Cercidoideae</taxon>
        <taxon>Cercideae</taxon>
        <taxon>Bauhiniinae</taxon>
        <taxon>Bauhinia</taxon>
    </lineage>
</organism>
<comment type="caution">
    <text evidence="1">The sequence shown here is derived from an EMBL/GenBank/DDBJ whole genome shotgun (WGS) entry which is preliminary data.</text>
</comment>
<protein>
    <submittedName>
        <fullName evidence="1">Uncharacterized protein</fullName>
    </submittedName>
</protein>